<dbReference type="InterPro" id="IPR036392">
    <property type="entry name" value="PLAT/LH2_dom_sf"/>
</dbReference>
<dbReference type="CDD" id="cd00113">
    <property type="entry name" value="PLAT"/>
    <property type="match status" value="1"/>
</dbReference>
<evidence type="ECO:0000313" key="2">
    <source>
        <dbReference type="EMBL" id="KAF5743581.1"/>
    </source>
</evidence>
<evidence type="ECO:0000256" key="1">
    <source>
        <dbReference type="SAM" id="SignalP"/>
    </source>
</evidence>
<gene>
    <name evidence="2" type="ORF">HS088_TW08G00165</name>
</gene>
<dbReference type="AlphaFoldDB" id="A0A7J7DB96"/>
<organism evidence="2 3">
    <name type="scientific">Tripterygium wilfordii</name>
    <name type="common">Thunder God vine</name>
    <dbReference type="NCBI Taxonomy" id="458696"/>
    <lineage>
        <taxon>Eukaryota</taxon>
        <taxon>Viridiplantae</taxon>
        <taxon>Streptophyta</taxon>
        <taxon>Embryophyta</taxon>
        <taxon>Tracheophyta</taxon>
        <taxon>Spermatophyta</taxon>
        <taxon>Magnoliopsida</taxon>
        <taxon>eudicotyledons</taxon>
        <taxon>Gunneridae</taxon>
        <taxon>Pentapetalae</taxon>
        <taxon>rosids</taxon>
        <taxon>fabids</taxon>
        <taxon>Celastrales</taxon>
        <taxon>Celastraceae</taxon>
        <taxon>Tripterygium</taxon>
    </lineage>
</organism>
<name>A0A7J7DB96_TRIWF</name>
<dbReference type="InterPro" id="IPR010417">
    <property type="entry name" value="Embryo-specific_ATS3"/>
</dbReference>
<feature type="chain" id="PRO_5029569783" description="Embryo-specific protein ATS3B" evidence="1">
    <location>
        <begin position="21"/>
        <end position="182"/>
    </location>
</feature>
<dbReference type="Pfam" id="PF06232">
    <property type="entry name" value="ATS3"/>
    <property type="match status" value="1"/>
</dbReference>
<dbReference type="EMBL" id="JAAARO010000008">
    <property type="protein sequence ID" value="KAF5743581.1"/>
    <property type="molecule type" value="Genomic_DNA"/>
</dbReference>
<dbReference type="InParanoid" id="A0A7J7DB96"/>
<proteinExistence type="predicted"/>
<dbReference type="OrthoDB" id="817978at2759"/>
<dbReference type="PANTHER" id="PTHR31718">
    <property type="entry name" value="PLAT DOMAIN-CONTAINING PROTEIN"/>
    <property type="match status" value="1"/>
</dbReference>
<accession>A0A7J7DB96</accession>
<keyword evidence="3" id="KW-1185">Reference proteome</keyword>
<reference evidence="2 3" key="1">
    <citation type="journal article" date="2020" name="Nat. Commun.">
        <title>Genome of Tripterygium wilfordii and identification of cytochrome P450 involved in triptolide biosynthesis.</title>
        <authorList>
            <person name="Tu L."/>
            <person name="Su P."/>
            <person name="Zhang Z."/>
            <person name="Gao L."/>
            <person name="Wang J."/>
            <person name="Hu T."/>
            <person name="Zhou J."/>
            <person name="Zhang Y."/>
            <person name="Zhao Y."/>
            <person name="Liu Y."/>
            <person name="Song Y."/>
            <person name="Tong Y."/>
            <person name="Lu Y."/>
            <person name="Yang J."/>
            <person name="Xu C."/>
            <person name="Jia M."/>
            <person name="Peters R.J."/>
            <person name="Huang L."/>
            <person name="Gao W."/>
        </authorList>
    </citation>
    <scope>NUCLEOTIDE SEQUENCE [LARGE SCALE GENOMIC DNA]</scope>
    <source>
        <strain evidence="3">cv. XIE 37</strain>
        <tissue evidence="2">Leaf</tissue>
    </source>
</reference>
<feature type="signal peptide" evidence="1">
    <location>
        <begin position="1"/>
        <end position="20"/>
    </location>
</feature>
<protein>
    <recommendedName>
        <fullName evidence="4">Embryo-specific protein ATS3B</fullName>
    </recommendedName>
</protein>
<evidence type="ECO:0000313" key="3">
    <source>
        <dbReference type="Proteomes" id="UP000593562"/>
    </source>
</evidence>
<evidence type="ECO:0008006" key="4">
    <source>
        <dbReference type="Google" id="ProtNLM"/>
    </source>
</evidence>
<dbReference type="Proteomes" id="UP000593562">
    <property type="component" value="Unassembled WGS sequence"/>
</dbReference>
<sequence>MVKALSLVFCFSLLYGFSESKQVTLLPEALGSLNLSYIQKVGSCSYTITITTSCSSSKYTRDQISISFGDSYGNQIYAPRLDDPYTRTFEQCSTDTFQIYGPCAYQICFAYLYRSGPDGWKPSSVKISGYYSGDAMFNYNTFIPDDVWYGFDLCHNDSPSHKLASWGWFVSLIVGFCLSALL</sequence>
<keyword evidence="1" id="KW-0732">Signal</keyword>
<comment type="caution">
    <text evidence="2">The sequence shown here is derived from an EMBL/GenBank/DDBJ whole genome shotgun (WGS) entry which is preliminary data.</text>
</comment>
<dbReference type="PANTHER" id="PTHR31718:SF32">
    <property type="entry name" value="EMBRYO-SPECIFIC PROTEIN ATS3B"/>
    <property type="match status" value="1"/>
</dbReference>
<dbReference type="FunCoup" id="A0A7J7DB96">
    <property type="interactions" value="679"/>
</dbReference>
<dbReference type="SUPFAM" id="SSF49723">
    <property type="entry name" value="Lipase/lipooxygenase domain (PLAT/LH2 domain)"/>
    <property type="match status" value="1"/>
</dbReference>
<dbReference type="Gene3D" id="2.60.60.20">
    <property type="entry name" value="PLAT/LH2 domain"/>
    <property type="match status" value="1"/>
</dbReference>